<dbReference type="EMBL" id="VJWX01000088">
    <property type="protein sequence ID" value="TVT53495.1"/>
    <property type="molecule type" value="Genomic_DNA"/>
</dbReference>
<dbReference type="GO" id="GO:0016998">
    <property type="term" value="P:cell wall macromolecule catabolic process"/>
    <property type="evidence" value="ECO:0007669"/>
    <property type="project" value="InterPro"/>
</dbReference>
<keyword evidence="3" id="KW-0326">Glycosidase</keyword>
<dbReference type="Gene3D" id="3.20.20.80">
    <property type="entry name" value="Glycosidases"/>
    <property type="match status" value="1"/>
</dbReference>
<sequence>MAIIFGLDISNHQDATLDLAACRREGCEFAIIKAGEGDSYRDPAFPARLAAARAAGMVVAAYWYQRSGSTAQAQAATIGAVVPRDLPLCLDVETGSGDAALTRELVDLLRSRGYRVPLLYLPHWYWQQLGSPSLSGLPPLWSSRYPDTAVGPLPTKWAQVPASYWAGYGGLDVAVLQFTASAEVAGYSPLDANAFRGTREEFAALLGYPAQGAALSDDEETTMEWPAGDNLSRALPCAGRPQFWYLYAIYGEQIHVHQVDYVMPTDHPDRFVPGAGFSSGDDGTGRITPQTWTFDTDKPGPVAIPRHPDGGQPVGVIVRYSAEKPFTAYCG</sequence>
<evidence type="ECO:0000313" key="4">
    <source>
        <dbReference type="EMBL" id="TVT53495.1"/>
    </source>
</evidence>
<dbReference type="PANTHER" id="PTHR34135:SF2">
    <property type="entry name" value="LYSOZYME"/>
    <property type="match status" value="1"/>
</dbReference>
<dbReference type="AlphaFoldDB" id="A0A558CXM6"/>
<evidence type="ECO:0000313" key="5">
    <source>
        <dbReference type="Proteomes" id="UP000320011"/>
    </source>
</evidence>
<accession>A0A558CXM6</accession>
<dbReference type="SUPFAM" id="SSF51445">
    <property type="entry name" value="(Trans)glycosidases"/>
    <property type="match status" value="1"/>
</dbReference>
<name>A0A558CXM6_9PSEU</name>
<dbReference type="InterPro" id="IPR018077">
    <property type="entry name" value="Glyco_hydro_fam25_subgr"/>
</dbReference>
<keyword evidence="5" id="KW-1185">Reference proteome</keyword>
<comment type="caution">
    <text evidence="4">The sequence shown here is derived from an EMBL/GenBank/DDBJ whole genome shotgun (WGS) entry which is preliminary data.</text>
</comment>
<dbReference type="InterPro" id="IPR002053">
    <property type="entry name" value="Glyco_hydro_25"/>
</dbReference>
<evidence type="ECO:0000256" key="1">
    <source>
        <dbReference type="ARBA" id="ARBA00010646"/>
    </source>
</evidence>
<reference evidence="4 5" key="1">
    <citation type="submission" date="2019-07" db="EMBL/GenBank/DDBJ databases">
        <authorList>
            <person name="Duangmal K."/>
            <person name="Teo W.F.A."/>
        </authorList>
    </citation>
    <scope>NUCLEOTIDE SEQUENCE [LARGE SCALE GENOMIC DNA]</scope>
    <source>
        <strain evidence="4 5">TBRC 6029</strain>
    </source>
</reference>
<dbReference type="Pfam" id="PF01183">
    <property type="entry name" value="Glyco_hydro_25"/>
    <property type="match status" value="1"/>
</dbReference>
<organism evidence="4 5">
    <name type="scientific">Amycolatopsis rhizosphaerae</name>
    <dbReference type="NCBI Taxonomy" id="2053003"/>
    <lineage>
        <taxon>Bacteria</taxon>
        <taxon>Bacillati</taxon>
        <taxon>Actinomycetota</taxon>
        <taxon>Actinomycetes</taxon>
        <taxon>Pseudonocardiales</taxon>
        <taxon>Pseudonocardiaceae</taxon>
        <taxon>Amycolatopsis</taxon>
    </lineage>
</organism>
<evidence type="ECO:0000256" key="2">
    <source>
        <dbReference type="ARBA" id="ARBA00022801"/>
    </source>
</evidence>
<dbReference type="CDD" id="cd00599">
    <property type="entry name" value="GH25_muramidase"/>
    <property type="match status" value="1"/>
</dbReference>
<reference evidence="4 5" key="2">
    <citation type="submission" date="2019-08" db="EMBL/GenBank/DDBJ databases">
        <title>Amycolatopsis acidicola sp. nov., isolated from peat swamp forest soil.</title>
        <authorList>
            <person name="Srisuk N."/>
        </authorList>
    </citation>
    <scope>NUCLEOTIDE SEQUENCE [LARGE SCALE GENOMIC DNA]</scope>
    <source>
        <strain evidence="4 5">TBRC 6029</strain>
    </source>
</reference>
<protein>
    <submittedName>
        <fullName evidence="4">Uncharacterized protein</fullName>
    </submittedName>
</protein>
<evidence type="ECO:0000256" key="3">
    <source>
        <dbReference type="ARBA" id="ARBA00023295"/>
    </source>
</evidence>
<dbReference type="OrthoDB" id="3345404at2"/>
<dbReference type="GO" id="GO:0009253">
    <property type="term" value="P:peptidoglycan catabolic process"/>
    <property type="evidence" value="ECO:0007669"/>
    <property type="project" value="InterPro"/>
</dbReference>
<dbReference type="PANTHER" id="PTHR34135">
    <property type="entry name" value="LYSOZYME"/>
    <property type="match status" value="1"/>
</dbReference>
<comment type="similarity">
    <text evidence="1">Belongs to the glycosyl hydrolase 25 family.</text>
</comment>
<dbReference type="SMART" id="SM00641">
    <property type="entry name" value="Glyco_25"/>
    <property type="match status" value="1"/>
</dbReference>
<dbReference type="PROSITE" id="PS51904">
    <property type="entry name" value="GLYCOSYL_HYDROL_F25_2"/>
    <property type="match status" value="1"/>
</dbReference>
<proteinExistence type="inferred from homology"/>
<dbReference type="GO" id="GO:0003796">
    <property type="term" value="F:lysozyme activity"/>
    <property type="evidence" value="ECO:0007669"/>
    <property type="project" value="InterPro"/>
</dbReference>
<dbReference type="Proteomes" id="UP000320011">
    <property type="component" value="Unassembled WGS sequence"/>
</dbReference>
<dbReference type="RefSeq" id="WP_144587406.1">
    <property type="nucleotide sequence ID" value="NZ_VJWX01000088.1"/>
</dbReference>
<keyword evidence="2" id="KW-0378">Hydrolase</keyword>
<gene>
    <name evidence="4" type="ORF">FNH05_11770</name>
</gene>
<dbReference type="GO" id="GO:0016052">
    <property type="term" value="P:carbohydrate catabolic process"/>
    <property type="evidence" value="ECO:0007669"/>
    <property type="project" value="TreeGrafter"/>
</dbReference>
<dbReference type="InterPro" id="IPR017853">
    <property type="entry name" value="GH"/>
</dbReference>